<dbReference type="Proteomes" id="UP000824533">
    <property type="component" value="Linkage Group LG05"/>
</dbReference>
<organism evidence="1 2">
    <name type="scientific">Dendrolimus kikuchii</name>
    <dbReference type="NCBI Taxonomy" id="765133"/>
    <lineage>
        <taxon>Eukaryota</taxon>
        <taxon>Metazoa</taxon>
        <taxon>Ecdysozoa</taxon>
        <taxon>Arthropoda</taxon>
        <taxon>Hexapoda</taxon>
        <taxon>Insecta</taxon>
        <taxon>Pterygota</taxon>
        <taxon>Neoptera</taxon>
        <taxon>Endopterygota</taxon>
        <taxon>Lepidoptera</taxon>
        <taxon>Glossata</taxon>
        <taxon>Ditrysia</taxon>
        <taxon>Bombycoidea</taxon>
        <taxon>Lasiocampidae</taxon>
        <taxon>Dendrolimus</taxon>
    </lineage>
</organism>
<proteinExistence type="predicted"/>
<reference evidence="1 2" key="1">
    <citation type="journal article" date="2021" name="Front. Genet.">
        <title>Chromosome-Level Genome Assembly Reveals Significant Gene Expansion in the Toll and IMD Signaling Pathways of Dendrolimus kikuchii.</title>
        <authorList>
            <person name="Zhou J."/>
            <person name="Wu P."/>
            <person name="Xiong Z."/>
            <person name="Liu N."/>
            <person name="Zhao N."/>
            <person name="Ji M."/>
            <person name="Qiu Y."/>
            <person name="Yang B."/>
        </authorList>
    </citation>
    <scope>NUCLEOTIDE SEQUENCE [LARGE SCALE GENOMIC DNA]</scope>
    <source>
        <strain evidence="1">Ann1</strain>
    </source>
</reference>
<dbReference type="EMBL" id="CM034391">
    <property type="protein sequence ID" value="KAJ0181001.1"/>
    <property type="molecule type" value="Genomic_DNA"/>
</dbReference>
<gene>
    <name evidence="1" type="ORF">K1T71_003086</name>
</gene>
<protein>
    <submittedName>
        <fullName evidence="1">Uncharacterized protein</fullName>
    </submittedName>
</protein>
<name>A0ACC1DAU6_9NEOP</name>
<evidence type="ECO:0000313" key="2">
    <source>
        <dbReference type="Proteomes" id="UP000824533"/>
    </source>
</evidence>
<evidence type="ECO:0000313" key="1">
    <source>
        <dbReference type="EMBL" id="KAJ0181001.1"/>
    </source>
</evidence>
<sequence>MPEESALDPMIRNRLLRYIHTGNETPKYFPGCWSSHKYFDTDKLTALNEVFINGVNNIAVVEVILKAGRDGWYTRFETIAFALAKCLLLGSPAVKEASYNAASEICKTPEQMMLFNKFTRLLKTGNGQGWCRSVREWYDSRDPVELVKEITRVRARYGRSHKILLRKSHVKVPECDAARDAIVKYVLYGLKRAKQHVGDKQGTKEIFEYIQKVEDMRHCEDPAAGALMITHNHFTLDHVPGHLLTSQEIWNALLPHMPLSEILYNIQRIHNMGFLTSESTTTAILISLLNNPDKIKSSKVTPIEVYITLCNYKKKTRPLKYEKAKVAAEKELRRRTRQIFDKETGLWEWTTTKRHPKEVKNWGIDHPSNPAVLVALNKLVDQTWLLTPPTNARYLITLDMRHHMFKGRHFCKSFTLPKKSKKAATVKTAPPVVASGDADTEKKSKKHLLAECFYNKHVTPGHAAIILALQLLKREKNVKIAVFTEESVQLVTIERNFASIDEAEFLLRKANLGRVQLDAPIQWAAKTKQKFDVFINMVDRTTRYMELEQKARGGRGPGGRYGPPPASPELPDRCPVRALERYRKDVGVKEAKLIVMNLASHRVGTTDGSHEGVLDIIGVDEHVPKLMDAFVLGQFK</sequence>
<accession>A0ACC1DAU6</accession>
<keyword evidence="2" id="KW-1185">Reference proteome</keyword>
<comment type="caution">
    <text evidence="1">The sequence shown here is derived from an EMBL/GenBank/DDBJ whole genome shotgun (WGS) entry which is preliminary data.</text>
</comment>